<keyword evidence="3" id="KW-0813">Transport</keyword>
<evidence type="ECO:0000256" key="6">
    <source>
        <dbReference type="ARBA" id="ARBA00022989"/>
    </source>
</evidence>
<keyword evidence="8" id="KW-0406">Ion transport</keyword>
<keyword evidence="15" id="KW-1185">Reference proteome</keyword>
<dbReference type="PANTHER" id="PTHR42985:SF47">
    <property type="entry name" value="INTEGRAL MEMBRANE TRANSPORT PROTEIN"/>
    <property type="match status" value="1"/>
</dbReference>
<dbReference type="KEGG" id="nda:Ndas_1825"/>
<evidence type="ECO:0000256" key="13">
    <source>
        <dbReference type="SAM" id="Phobius"/>
    </source>
</evidence>
<feature type="transmembrane region" description="Helical" evidence="13">
    <location>
        <begin position="117"/>
        <end position="141"/>
    </location>
</feature>
<dbReference type="GO" id="GO:0015293">
    <property type="term" value="F:symporter activity"/>
    <property type="evidence" value="ECO:0007669"/>
    <property type="project" value="TreeGrafter"/>
</dbReference>
<evidence type="ECO:0000256" key="2">
    <source>
        <dbReference type="ARBA" id="ARBA00006434"/>
    </source>
</evidence>
<keyword evidence="4" id="KW-1003">Cell membrane</keyword>
<feature type="transmembrane region" description="Helical" evidence="13">
    <location>
        <begin position="272"/>
        <end position="297"/>
    </location>
</feature>
<keyword evidence="10" id="KW-0739">Sodium transport</keyword>
<dbReference type="InterPro" id="IPR001734">
    <property type="entry name" value="Na/solute_symporter"/>
</dbReference>
<dbReference type="Pfam" id="PF00474">
    <property type="entry name" value="SSF"/>
    <property type="match status" value="1"/>
</dbReference>
<dbReference type="STRING" id="446468.Ndas_1825"/>
<dbReference type="GO" id="GO:0005886">
    <property type="term" value="C:plasma membrane"/>
    <property type="evidence" value="ECO:0007669"/>
    <property type="project" value="UniProtKB-SubCell"/>
</dbReference>
<evidence type="ECO:0000256" key="4">
    <source>
        <dbReference type="ARBA" id="ARBA00022475"/>
    </source>
</evidence>
<evidence type="ECO:0000256" key="5">
    <source>
        <dbReference type="ARBA" id="ARBA00022692"/>
    </source>
</evidence>
<feature type="transmembrane region" description="Helical" evidence="13">
    <location>
        <begin position="179"/>
        <end position="201"/>
    </location>
</feature>
<feature type="transmembrane region" description="Helical" evidence="13">
    <location>
        <begin position="153"/>
        <end position="172"/>
    </location>
</feature>
<dbReference type="RefSeq" id="WP_013152860.1">
    <property type="nucleotide sequence ID" value="NC_014210.1"/>
</dbReference>
<dbReference type="EMBL" id="CP002040">
    <property type="protein sequence ID" value="ADH67253.1"/>
    <property type="molecule type" value="Genomic_DNA"/>
</dbReference>
<dbReference type="AlphaFoldDB" id="D7B5I6"/>
<keyword evidence="9 13" id="KW-0472">Membrane</keyword>
<dbReference type="InterPro" id="IPR051163">
    <property type="entry name" value="Sodium:Solute_Symporter_SSF"/>
</dbReference>
<feature type="transmembrane region" description="Helical" evidence="13">
    <location>
        <begin position="457"/>
        <end position="475"/>
    </location>
</feature>
<dbReference type="InterPro" id="IPR038377">
    <property type="entry name" value="Na/Glc_symporter_sf"/>
</dbReference>
<accession>D7B5I6</accession>
<feature type="transmembrane region" description="Helical" evidence="13">
    <location>
        <begin position="73"/>
        <end position="96"/>
    </location>
</feature>
<evidence type="ECO:0000313" key="15">
    <source>
        <dbReference type="Proteomes" id="UP000002219"/>
    </source>
</evidence>
<evidence type="ECO:0000256" key="9">
    <source>
        <dbReference type="ARBA" id="ARBA00023136"/>
    </source>
</evidence>
<feature type="transmembrane region" description="Helical" evidence="13">
    <location>
        <begin position="374"/>
        <end position="393"/>
    </location>
</feature>
<evidence type="ECO:0000256" key="11">
    <source>
        <dbReference type="RuleBase" id="RU362091"/>
    </source>
</evidence>
<evidence type="ECO:0000313" key="14">
    <source>
        <dbReference type="EMBL" id="ADH67253.1"/>
    </source>
</evidence>
<evidence type="ECO:0000256" key="1">
    <source>
        <dbReference type="ARBA" id="ARBA00004651"/>
    </source>
</evidence>
<comment type="subcellular location">
    <subcellularLocation>
        <location evidence="1">Cell membrane</location>
        <topology evidence="1">Multi-pass membrane protein</topology>
    </subcellularLocation>
</comment>
<dbReference type="OrthoDB" id="9814523at2"/>
<dbReference type="PANTHER" id="PTHR42985">
    <property type="entry name" value="SODIUM-COUPLED MONOCARBOXYLATE TRANSPORTER"/>
    <property type="match status" value="1"/>
</dbReference>
<dbReference type="CDD" id="cd11493">
    <property type="entry name" value="SLC5sbd_NIS-like_u1"/>
    <property type="match status" value="1"/>
</dbReference>
<feature type="transmembrane region" description="Helical" evidence="13">
    <location>
        <begin position="6"/>
        <end position="21"/>
    </location>
</feature>
<reference evidence="14 15" key="1">
    <citation type="journal article" date="2010" name="Stand. Genomic Sci.">
        <title>Complete genome sequence of Nocardiopsis dassonvillei type strain (IMRU 509).</title>
        <authorList>
            <person name="Sun H."/>
            <person name="Lapidus A."/>
            <person name="Nolan M."/>
            <person name="Lucas S."/>
            <person name="Del Rio T.G."/>
            <person name="Tice H."/>
            <person name="Cheng J.F."/>
            <person name="Tapia R."/>
            <person name="Han C."/>
            <person name="Goodwin L."/>
            <person name="Pitluck S."/>
            <person name="Pagani I."/>
            <person name="Ivanova N."/>
            <person name="Mavromatis K."/>
            <person name="Mikhailova N."/>
            <person name="Pati A."/>
            <person name="Chen A."/>
            <person name="Palaniappan K."/>
            <person name="Land M."/>
            <person name="Hauser L."/>
            <person name="Chang Y.J."/>
            <person name="Jeffries C.D."/>
            <person name="Djao O.D."/>
            <person name="Rohde M."/>
            <person name="Sikorski J."/>
            <person name="Goker M."/>
            <person name="Woyke T."/>
            <person name="Bristow J."/>
            <person name="Eisen J.A."/>
            <person name="Markowitz V."/>
            <person name="Hugenholtz P."/>
            <person name="Kyrpides N.C."/>
            <person name="Klenk H.P."/>
        </authorList>
    </citation>
    <scope>NUCLEOTIDE SEQUENCE [LARGE SCALE GENOMIC DNA]</scope>
    <source>
        <strain evidence="15">ATCC 23218 / DSM 43111 / CIP 107115 / JCM 7437 / KCTC 9190 / NBRC 14626 / NCTC 10488 / NRRL B-5397 / IMRU 509</strain>
    </source>
</reference>
<keyword evidence="5 13" id="KW-0812">Transmembrane</keyword>
<proteinExistence type="inferred from homology"/>
<dbReference type="GeneID" id="91484423"/>
<evidence type="ECO:0000256" key="7">
    <source>
        <dbReference type="ARBA" id="ARBA00023053"/>
    </source>
</evidence>
<keyword evidence="6 13" id="KW-1133">Transmembrane helix</keyword>
<feature type="transmembrane region" description="Helical" evidence="13">
    <location>
        <begin position="230"/>
        <end position="251"/>
    </location>
</feature>
<dbReference type="NCBIfam" id="TIGR00813">
    <property type="entry name" value="sss"/>
    <property type="match status" value="1"/>
</dbReference>
<feature type="transmembrane region" description="Helical" evidence="13">
    <location>
        <begin position="405"/>
        <end position="424"/>
    </location>
</feature>
<dbReference type="Gene3D" id="1.20.1730.10">
    <property type="entry name" value="Sodium/glucose cotransporter"/>
    <property type="match status" value="1"/>
</dbReference>
<dbReference type="Proteomes" id="UP000002219">
    <property type="component" value="Chromosome 1"/>
</dbReference>
<keyword evidence="7" id="KW-0915">Sodium</keyword>
<comment type="similarity">
    <text evidence="2 11">Belongs to the sodium:solute symporter (SSF) (TC 2.A.21) family.</text>
</comment>
<feature type="transmembrane region" description="Helical" evidence="13">
    <location>
        <begin position="42"/>
        <end position="67"/>
    </location>
</feature>
<dbReference type="HOGENOM" id="CLU_018808_11_4_11"/>
<name>D7B5I6_NOCDD</name>
<dbReference type="GO" id="GO:0006814">
    <property type="term" value="P:sodium ion transport"/>
    <property type="evidence" value="ECO:0007669"/>
    <property type="project" value="UniProtKB-KW"/>
</dbReference>
<gene>
    <name evidence="14" type="ordered locus">Ndas_1825</name>
</gene>
<protein>
    <submittedName>
        <fullName evidence="14">SSS sodium solute transporter superfamily</fullName>
    </submittedName>
</protein>
<evidence type="ECO:0000256" key="12">
    <source>
        <dbReference type="SAM" id="MobiDB-lite"/>
    </source>
</evidence>
<dbReference type="eggNOG" id="COG0591">
    <property type="taxonomic scope" value="Bacteria"/>
</dbReference>
<sequence>MQTIDLVVIAVYLLGSAWLGLRLSGRQRDIKDYFIGNRQLPWWAVCLSVVATETSALTVISIPGVAYLGNVTFLQVAVGYLIGRVVVAFVLLPRYYRGEMTTAYAYLGIRFGRGMQGTASVAFLFTRLLADGVRLFAAAIPVKIILGSYGVDLSYFAIIALLGAVTVLYTFVGGIRAVVWVDVLQMAVYAVGGVAALAVIAGSLDADFLTVAADAGKTQFLDFTSNPVSAPYATVTAVLGGALLSTASHGADQIIVQRLLGCRSLRDAQKAVIGSAVVVFFQFALFLAVGLALYAYYEGASVEELGLANSDELFPTFIVEGLPAGLSGLLLAGILAAAMSTLSSSLSALSSSTMADLYERFSRRTLTDAQGLRLGRLFTLGWGLVFIGAAAMFTGTDNPVVELGLSVASLTYGGLLGAFFLGLWVRRARQLDAIVSFAVAVATMVWLFLFQPDLVGFTWYTAIGTTIVLGLGYLLSLRHRDAAPRPEEMPGEPSDTGTGEPSDTGTGEGSGAATGRAPRAEGEPTPADEGERP</sequence>
<evidence type="ECO:0000256" key="8">
    <source>
        <dbReference type="ARBA" id="ARBA00023065"/>
    </source>
</evidence>
<evidence type="ECO:0000256" key="3">
    <source>
        <dbReference type="ARBA" id="ARBA00022448"/>
    </source>
</evidence>
<organism evidence="14 15">
    <name type="scientific">Nocardiopsis dassonvillei (strain ATCC 23218 / DSM 43111 / CIP 107115 / JCM 7437 / KCTC 9190 / NBRC 14626 / NCTC 10488 / NRRL B-5397 / IMRU 509)</name>
    <name type="common">Actinomadura dassonvillei</name>
    <dbReference type="NCBI Taxonomy" id="446468"/>
    <lineage>
        <taxon>Bacteria</taxon>
        <taxon>Bacillati</taxon>
        <taxon>Actinomycetota</taxon>
        <taxon>Actinomycetes</taxon>
        <taxon>Streptosporangiales</taxon>
        <taxon>Nocardiopsidaceae</taxon>
        <taxon>Nocardiopsis</taxon>
    </lineage>
</organism>
<feature type="transmembrane region" description="Helical" evidence="13">
    <location>
        <begin position="431"/>
        <end position="451"/>
    </location>
</feature>
<evidence type="ECO:0000256" key="10">
    <source>
        <dbReference type="ARBA" id="ARBA00023201"/>
    </source>
</evidence>
<dbReference type="PROSITE" id="PS50283">
    <property type="entry name" value="NA_SOLUT_SYMP_3"/>
    <property type="match status" value="1"/>
</dbReference>
<feature type="region of interest" description="Disordered" evidence="12">
    <location>
        <begin position="483"/>
        <end position="533"/>
    </location>
</feature>